<keyword evidence="4 7" id="KW-0808">Transferase</keyword>
<evidence type="ECO:0000256" key="2">
    <source>
        <dbReference type="ARBA" id="ARBA00022475"/>
    </source>
</evidence>
<protein>
    <submittedName>
        <fullName evidence="7">Glycosyltransferase</fullName>
    </submittedName>
</protein>
<evidence type="ECO:0000313" key="8">
    <source>
        <dbReference type="Proteomes" id="UP000321272"/>
    </source>
</evidence>
<dbReference type="EMBL" id="CP042382">
    <property type="protein sequence ID" value="QEA38268.1"/>
    <property type="molecule type" value="Genomic_DNA"/>
</dbReference>
<keyword evidence="2" id="KW-1003">Cell membrane</keyword>
<proteinExistence type="predicted"/>
<dbReference type="AlphaFoldDB" id="A0A5B8SU18"/>
<dbReference type="PANTHER" id="PTHR43646:SF2">
    <property type="entry name" value="GLYCOSYLTRANSFERASE 2-LIKE DOMAIN-CONTAINING PROTEIN"/>
    <property type="match status" value="1"/>
</dbReference>
<keyword evidence="8" id="KW-1185">Reference proteome</keyword>
<keyword evidence="3" id="KW-0328">Glycosyltransferase</keyword>
<dbReference type="Gene3D" id="3.90.550.10">
    <property type="entry name" value="Spore Coat Polysaccharide Biosynthesis Protein SpsA, Chain A"/>
    <property type="match status" value="1"/>
</dbReference>
<accession>A0A5B8SU18</accession>
<organism evidence="7 8">
    <name type="scientific">Pistricoccus aurantiacus</name>
    <dbReference type="NCBI Taxonomy" id="1883414"/>
    <lineage>
        <taxon>Bacteria</taxon>
        <taxon>Pseudomonadati</taxon>
        <taxon>Pseudomonadota</taxon>
        <taxon>Gammaproteobacteria</taxon>
        <taxon>Oceanospirillales</taxon>
        <taxon>Halomonadaceae</taxon>
        <taxon>Pistricoccus</taxon>
    </lineage>
</organism>
<dbReference type="KEGG" id="paur:FGL86_03730"/>
<evidence type="ECO:0000313" key="7">
    <source>
        <dbReference type="EMBL" id="QEA38268.1"/>
    </source>
</evidence>
<dbReference type="Proteomes" id="UP000321272">
    <property type="component" value="Chromosome"/>
</dbReference>
<keyword evidence="5" id="KW-0472">Membrane</keyword>
<comment type="subcellular location">
    <subcellularLocation>
        <location evidence="1">Cell membrane</location>
    </subcellularLocation>
</comment>
<dbReference type="InterPro" id="IPR029044">
    <property type="entry name" value="Nucleotide-diphossugar_trans"/>
</dbReference>
<evidence type="ECO:0000256" key="5">
    <source>
        <dbReference type="ARBA" id="ARBA00023136"/>
    </source>
</evidence>
<dbReference type="PANTHER" id="PTHR43646">
    <property type="entry name" value="GLYCOSYLTRANSFERASE"/>
    <property type="match status" value="1"/>
</dbReference>
<dbReference type="GO" id="GO:0016757">
    <property type="term" value="F:glycosyltransferase activity"/>
    <property type="evidence" value="ECO:0007669"/>
    <property type="project" value="UniProtKB-KW"/>
</dbReference>
<gene>
    <name evidence="7" type="ORF">FGL86_03730</name>
</gene>
<dbReference type="RefSeq" id="WP_147183336.1">
    <property type="nucleotide sequence ID" value="NZ_CP042382.1"/>
</dbReference>
<evidence type="ECO:0000256" key="1">
    <source>
        <dbReference type="ARBA" id="ARBA00004236"/>
    </source>
</evidence>
<evidence type="ECO:0000259" key="6">
    <source>
        <dbReference type="Pfam" id="PF00535"/>
    </source>
</evidence>
<sequence length="236" mass="26080">MIGIVVPVHNEQDYLSRCLDALCAAAEHARHHLYQRKAVEIVLVLDACTDASALIAANYPVTTLEIRQANVGIARHRGAQWLLERQARWLAFTDADSVVSRDWLSAQCAIGSDAVCGGIRLEGWRKLPIIQRRRYLKHLRRSSRQRIYGANLGVSAEAYHAVGGFEPLPAHEDVHLVRALEAQGFHVAWDETPRVTTSARCEARAPEGLGALLKSLQAANWRDEGQAGSRLPTSLP</sequence>
<dbReference type="InterPro" id="IPR001173">
    <property type="entry name" value="Glyco_trans_2-like"/>
</dbReference>
<evidence type="ECO:0000256" key="4">
    <source>
        <dbReference type="ARBA" id="ARBA00022679"/>
    </source>
</evidence>
<dbReference type="OrthoDB" id="9777873at2"/>
<dbReference type="Pfam" id="PF00535">
    <property type="entry name" value="Glycos_transf_2"/>
    <property type="match status" value="1"/>
</dbReference>
<evidence type="ECO:0000256" key="3">
    <source>
        <dbReference type="ARBA" id="ARBA00022676"/>
    </source>
</evidence>
<dbReference type="SUPFAM" id="SSF53448">
    <property type="entry name" value="Nucleotide-diphospho-sugar transferases"/>
    <property type="match status" value="1"/>
</dbReference>
<dbReference type="GO" id="GO:0005886">
    <property type="term" value="C:plasma membrane"/>
    <property type="evidence" value="ECO:0007669"/>
    <property type="project" value="UniProtKB-SubCell"/>
</dbReference>
<feature type="domain" description="Glycosyltransferase 2-like" evidence="6">
    <location>
        <begin position="4"/>
        <end position="142"/>
    </location>
</feature>
<name>A0A5B8SU18_9GAMM</name>
<reference evidence="7 8" key="1">
    <citation type="submission" date="2019-06" db="EMBL/GenBank/DDBJ databases">
        <title>Genome analyses of bacteria isolated from kimchi.</title>
        <authorList>
            <person name="Lee S."/>
            <person name="Ahn S."/>
            <person name="Roh S."/>
        </authorList>
    </citation>
    <scope>NUCLEOTIDE SEQUENCE [LARGE SCALE GENOMIC DNA]</scope>
    <source>
        <strain evidence="7 8">CBA4606</strain>
    </source>
</reference>